<keyword evidence="2" id="KW-0548">Nucleotidyltransferase</keyword>
<organism evidence="2 3">
    <name type="scientific">Anaerocolumna jejuensis DSM 15929</name>
    <dbReference type="NCBI Taxonomy" id="1121322"/>
    <lineage>
        <taxon>Bacteria</taxon>
        <taxon>Bacillati</taxon>
        <taxon>Bacillota</taxon>
        <taxon>Clostridia</taxon>
        <taxon>Lachnospirales</taxon>
        <taxon>Lachnospiraceae</taxon>
        <taxon>Anaerocolumna</taxon>
    </lineage>
</organism>
<dbReference type="SUPFAM" id="SSF56672">
    <property type="entry name" value="DNA/RNA polymerases"/>
    <property type="match status" value="1"/>
</dbReference>
<keyword evidence="2" id="KW-0808">Transferase</keyword>
<name>A0A1M6X1U7_9FIRM</name>
<keyword evidence="2" id="KW-0695">RNA-directed DNA polymerase</keyword>
<dbReference type="GO" id="GO:0003964">
    <property type="term" value="F:RNA-directed DNA polymerase activity"/>
    <property type="evidence" value="ECO:0007669"/>
    <property type="project" value="UniProtKB-KW"/>
</dbReference>
<protein>
    <submittedName>
        <fullName evidence="2">Reverse transcriptase (RNA-dependent DNA polymerase)</fullName>
    </submittedName>
</protein>
<accession>A0A1M6X1U7</accession>
<dbReference type="AlphaFoldDB" id="A0A1M6X1U7"/>
<dbReference type="InterPro" id="IPR000477">
    <property type="entry name" value="RT_dom"/>
</dbReference>
<dbReference type="PANTHER" id="PTHR34047">
    <property type="entry name" value="NUCLEAR INTRON MATURASE 1, MITOCHONDRIAL-RELATED"/>
    <property type="match status" value="1"/>
</dbReference>
<dbReference type="Pfam" id="PF00078">
    <property type="entry name" value="RVT_1"/>
    <property type="match status" value="1"/>
</dbReference>
<gene>
    <name evidence="2" type="ORF">SAMN02745136_03850</name>
</gene>
<dbReference type="EMBL" id="FRAC01000021">
    <property type="protein sequence ID" value="SHK99903.1"/>
    <property type="molecule type" value="Genomic_DNA"/>
</dbReference>
<evidence type="ECO:0000259" key="1">
    <source>
        <dbReference type="PROSITE" id="PS50878"/>
    </source>
</evidence>
<dbReference type="Proteomes" id="UP000184386">
    <property type="component" value="Unassembled WGS sequence"/>
</dbReference>
<evidence type="ECO:0000313" key="3">
    <source>
        <dbReference type="Proteomes" id="UP000184386"/>
    </source>
</evidence>
<proteinExistence type="predicted"/>
<dbReference type="InterPro" id="IPR051083">
    <property type="entry name" value="GrpII_Intron_Splice-Mob/Def"/>
</dbReference>
<reference evidence="2 3" key="1">
    <citation type="submission" date="2016-11" db="EMBL/GenBank/DDBJ databases">
        <authorList>
            <person name="Jaros S."/>
            <person name="Januszkiewicz K."/>
            <person name="Wedrychowicz H."/>
        </authorList>
    </citation>
    <scope>NUCLEOTIDE SEQUENCE [LARGE SCALE GENOMIC DNA]</scope>
    <source>
        <strain evidence="2 3">DSM 15929</strain>
    </source>
</reference>
<dbReference type="PROSITE" id="PS50878">
    <property type="entry name" value="RT_POL"/>
    <property type="match status" value="1"/>
</dbReference>
<feature type="domain" description="Reverse transcriptase" evidence="1">
    <location>
        <begin position="1"/>
        <end position="97"/>
    </location>
</feature>
<sequence length="97" mass="10769">MENGIVMDAEGGSPQGGNLSPLLANVYLNEFNKEFQKRGVPFVRYSDDFVLLATSERAAKRLLETSTNIFLTSPYILISMHIVSLPAMLPQQTHEAQ</sequence>
<dbReference type="PANTHER" id="PTHR34047:SF8">
    <property type="entry name" value="PROTEIN YKFC"/>
    <property type="match status" value="1"/>
</dbReference>
<dbReference type="InterPro" id="IPR043502">
    <property type="entry name" value="DNA/RNA_pol_sf"/>
</dbReference>
<dbReference type="STRING" id="1121322.SAMN02745136_03850"/>
<keyword evidence="3" id="KW-1185">Reference proteome</keyword>
<evidence type="ECO:0000313" key="2">
    <source>
        <dbReference type="EMBL" id="SHK99903.1"/>
    </source>
</evidence>